<name>A0A2S9THA7_9BACT</name>
<dbReference type="AlphaFoldDB" id="A0A2S9THA7"/>
<dbReference type="InterPro" id="IPR011004">
    <property type="entry name" value="Trimer_LpxA-like_sf"/>
</dbReference>
<evidence type="ECO:0000256" key="1">
    <source>
        <dbReference type="ARBA" id="ARBA00007274"/>
    </source>
</evidence>
<organism evidence="2 3">
    <name type="scientific">Aliarcobacter cryaerophilus</name>
    <dbReference type="NCBI Taxonomy" id="28198"/>
    <lineage>
        <taxon>Bacteria</taxon>
        <taxon>Pseudomonadati</taxon>
        <taxon>Campylobacterota</taxon>
        <taxon>Epsilonproteobacteria</taxon>
        <taxon>Campylobacterales</taxon>
        <taxon>Arcobacteraceae</taxon>
        <taxon>Aliarcobacter</taxon>
    </lineage>
</organism>
<dbReference type="Proteomes" id="UP000239151">
    <property type="component" value="Unassembled WGS sequence"/>
</dbReference>
<reference evidence="2 3" key="1">
    <citation type="submission" date="2017-09" db="EMBL/GenBank/DDBJ databases">
        <title>Reassesment of A. cryaerophilus.</title>
        <authorList>
            <person name="Perez-Cataluna A."/>
            <person name="Collado L."/>
            <person name="Salgado O."/>
            <person name="Lefinanco V."/>
            <person name="Figueras M.J."/>
        </authorList>
    </citation>
    <scope>NUCLEOTIDE SEQUENCE [LARGE SCALE GENOMIC DNA]</scope>
    <source>
        <strain evidence="2 3">LMG 9065</strain>
    </source>
</reference>
<evidence type="ECO:0000313" key="2">
    <source>
        <dbReference type="EMBL" id="PRM98204.1"/>
    </source>
</evidence>
<dbReference type="PANTHER" id="PTHR43300:SF4">
    <property type="entry name" value="ACYL-[ACYL-CARRIER-PROTEIN]--UDP-N-ACETYLGLUCOSAMINE O-ACYLTRANSFERASE"/>
    <property type="match status" value="1"/>
</dbReference>
<dbReference type="NCBIfam" id="TIGR03570">
    <property type="entry name" value="NeuD_NnaD"/>
    <property type="match status" value="1"/>
</dbReference>
<comment type="similarity">
    <text evidence="1">Belongs to the transferase hexapeptide repeat family.</text>
</comment>
<accession>A0A2S9THA7</accession>
<dbReference type="GO" id="GO:0016740">
    <property type="term" value="F:transferase activity"/>
    <property type="evidence" value="ECO:0007669"/>
    <property type="project" value="UniProtKB-KW"/>
</dbReference>
<gene>
    <name evidence="2" type="ORF">CJ670_03990</name>
</gene>
<proteinExistence type="inferred from homology"/>
<comment type="caution">
    <text evidence="2">The sequence shown here is derived from an EMBL/GenBank/DDBJ whole genome shotgun (WGS) entry which is preliminary data.</text>
</comment>
<protein>
    <submittedName>
        <fullName evidence="2">Transferase</fullName>
    </submittedName>
</protein>
<dbReference type="InterPro" id="IPR020019">
    <property type="entry name" value="AcTrfase_PglD-like"/>
</dbReference>
<dbReference type="SUPFAM" id="SSF51161">
    <property type="entry name" value="Trimeric LpxA-like enzymes"/>
    <property type="match status" value="1"/>
</dbReference>
<dbReference type="InterPro" id="IPR050179">
    <property type="entry name" value="Trans_hexapeptide_repeat"/>
</dbReference>
<evidence type="ECO:0000313" key="3">
    <source>
        <dbReference type="Proteomes" id="UP000239151"/>
    </source>
</evidence>
<dbReference type="PANTHER" id="PTHR43300">
    <property type="entry name" value="ACETYLTRANSFERASE"/>
    <property type="match status" value="1"/>
</dbReference>
<keyword evidence="2" id="KW-0808">Transferase</keyword>
<sequence length="219" mass="24545">MAKVIIFGIGQIAEIAHFYLTNDSEHEVVAFTVDKEFLEKEKFHDLPVIAYEELIEKYPPNEYKMFIPISYKKVNKLRVQKFADAKSKGYTCVSYISSKATYYNTPVGDNCFIFENNVIQPFTKIGDNCILWSGNHIGHHTTIEDHCFLASHVVVSGNVTIGESSFLGVNCTIADNVIIGKSNVIGSSAVIFNDTDDNSVYSPIETEKSRVPSNRLRGF</sequence>
<dbReference type="Gene3D" id="2.160.10.10">
    <property type="entry name" value="Hexapeptide repeat proteins"/>
    <property type="match status" value="1"/>
</dbReference>
<dbReference type="EMBL" id="NXGI01000005">
    <property type="protein sequence ID" value="PRM98204.1"/>
    <property type="molecule type" value="Genomic_DNA"/>
</dbReference>
<dbReference type="Pfam" id="PF00132">
    <property type="entry name" value="Hexapep"/>
    <property type="match status" value="2"/>
</dbReference>
<dbReference type="InterPro" id="IPR001451">
    <property type="entry name" value="Hexapep"/>
</dbReference>
<dbReference type="CDD" id="cd03360">
    <property type="entry name" value="LbH_AT_putative"/>
    <property type="match status" value="1"/>
</dbReference>